<reference evidence="6 7" key="1">
    <citation type="submission" date="2020-07" db="EMBL/GenBank/DDBJ databases">
        <title>Bacterium isolated from marien macroalgae.</title>
        <authorList>
            <person name="Zhu K."/>
            <person name="Lu D."/>
            <person name="Du Z."/>
        </authorList>
    </citation>
    <scope>NUCLEOTIDE SEQUENCE [LARGE SCALE GENOMIC DNA]</scope>
    <source>
        <strain evidence="6 7">3-1745</strain>
    </source>
</reference>
<dbReference type="PANTHER" id="PTHR43767:SF1">
    <property type="entry name" value="NONRIBOSOMAL PEPTIDE SYNTHASE PES1 (EUROFUNG)-RELATED"/>
    <property type="match status" value="1"/>
</dbReference>
<feature type="transmembrane region" description="Helical" evidence="4">
    <location>
        <begin position="372"/>
        <end position="390"/>
    </location>
</feature>
<feature type="transmembrane region" description="Helical" evidence="4">
    <location>
        <begin position="237"/>
        <end position="261"/>
    </location>
</feature>
<dbReference type="Gene3D" id="1.20.1250.20">
    <property type="entry name" value="MFS general substrate transporter like domains"/>
    <property type="match status" value="1"/>
</dbReference>
<dbReference type="Pfam" id="PF00501">
    <property type="entry name" value="AMP-binding"/>
    <property type="match status" value="1"/>
</dbReference>
<dbReference type="GO" id="GO:0016878">
    <property type="term" value="F:acid-thiol ligase activity"/>
    <property type="evidence" value="ECO:0007669"/>
    <property type="project" value="UniProtKB-ARBA"/>
</dbReference>
<keyword evidence="6" id="KW-0012">Acyltransferase</keyword>
<dbReference type="InterPro" id="IPR042099">
    <property type="entry name" value="ANL_N_sf"/>
</dbReference>
<keyword evidence="7" id="KW-1185">Reference proteome</keyword>
<dbReference type="CDD" id="cd06173">
    <property type="entry name" value="MFS_MefA_like"/>
    <property type="match status" value="1"/>
</dbReference>
<feature type="domain" description="Phospholipid/glycerol acyltransferase" evidence="5">
    <location>
        <begin position="448"/>
        <end position="565"/>
    </location>
</feature>
<feature type="transmembrane region" description="Helical" evidence="4">
    <location>
        <begin position="141"/>
        <end position="162"/>
    </location>
</feature>
<protein>
    <submittedName>
        <fullName evidence="6">Acyl-[ACP]--phospholipid O-acyltransferase</fullName>
    </submittedName>
</protein>
<dbReference type="PANTHER" id="PTHR43767">
    <property type="entry name" value="LONG-CHAIN-FATTY-ACID--COA LIGASE"/>
    <property type="match status" value="1"/>
</dbReference>
<feature type="transmembrane region" description="Helical" evidence="4">
    <location>
        <begin position="78"/>
        <end position="95"/>
    </location>
</feature>
<evidence type="ECO:0000313" key="7">
    <source>
        <dbReference type="Proteomes" id="UP000538931"/>
    </source>
</evidence>
<dbReference type="SMART" id="SM00563">
    <property type="entry name" value="PlsC"/>
    <property type="match status" value="1"/>
</dbReference>
<dbReference type="GO" id="GO:0022857">
    <property type="term" value="F:transmembrane transporter activity"/>
    <property type="evidence" value="ECO:0007669"/>
    <property type="project" value="InterPro"/>
</dbReference>
<dbReference type="Gene3D" id="3.40.50.12780">
    <property type="entry name" value="N-terminal domain of ligase-like"/>
    <property type="match status" value="1"/>
</dbReference>
<dbReference type="NCBIfam" id="NF006386">
    <property type="entry name" value="PRK08633.1"/>
    <property type="match status" value="1"/>
</dbReference>
<feature type="transmembrane region" description="Helical" evidence="4">
    <location>
        <begin position="7"/>
        <end position="25"/>
    </location>
</feature>
<keyword evidence="6" id="KW-0808">Transferase</keyword>
<keyword evidence="3 4" id="KW-0472">Membrane</keyword>
<proteinExistence type="predicted"/>
<feature type="transmembrane region" description="Helical" evidence="4">
    <location>
        <begin position="273"/>
        <end position="293"/>
    </location>
</feature>
<name>A0A7W2ABM0_9GAMM</name>
<dbReference type="SUPFAM" id="SSF69593">
    <property type="entry name" value="Glycerol-3-phosphate (1)-acyltransferase"/>
    <property type="match status" value="1"/>
</dbReference>
<keyword evidence="1 4" id="KW-0812">Transmembrane</keyword>
<dbReference type="SUPFAM" id="SSF103473">
    <property type="entry name" value="MFS general substrate transporter"/>
    <property type="match status" value="1"/>
</dbReference>
<comment type="caution">
    <text evidence="6">The sequence shown here is derived from an EMBL/GenBank/DDBJ whole genome shotgun (WGS) entry which is preliminary data.</text>
</comment>
<feature type="transmembrane region" description="Helical" evidence="4">
    <location>
        <begin position="182"/>
        <end position="202"/>
    </location>
</feature>
<dbReference type="EMBL" id="JACEMT010000043">
    <property type="protein sequence ID" value="MBA4502185.1"/>
    <property type="molecule type" value="Genomic_DNA"/>
</dbReference>
<evidence type="ECO:0000256" key="4">
    <source>
        <dbReference type="SAM" id="Phobius"/>
    </source>
</evidence>
<evidence type="ECO:0000313" key="6">
    <source>
        <dbReference type="EMBL" id="MBA4502185.1"/>
    </source>
</evidence>
<evidence type="ECO:0000259" key="5">
    <source>
        <dbReference type="SMART" id="SM00563"/>
    </source>
</evidence>
<feature type="transmembrane region" description="Helical" evidence="4">
    <location>
        <begin position="677"/>
        <end position="697"/>
    </location>
</feature>
<dbReference type="InterPro" id="IPR045851">
    <property type="entry name" value="AMP-bd_C_sf"/>
</dbReference>
<evidence type="ECO:0000256" key="1">
    <source>
        <dbReference type="ARBA" id="ARBA00022692"/>
    </source>
</evidence>
<accession>A0A7W2ABM0</accession>
<sequence length="1158" mass="126279">MLELMRVRGFLAFVAIAFINAFVDLGHKITIQNTLFKVYDGETQILLTAIVNGLILLPFILLFTPAGFISDKYPKARVMRLSAWAAVGVTLAITFCYYQGWFIPAFALTFMLAVQSALYSPAKYGFIRELVGNERLSEGNSWVQATTMIAILSGIVAFSALFEWRVASLDVMHSANILERVAPLGWLLVAGALVEVVLSYCLPVMGETDRSQAFDMQDYVTGRSLKRNLRALAEPRVILLSIIGLALFWSVSQVMLAVFPAYAKAHLGQNNTFVIQSVMALAGIGIMLGSIIAARLSRHFINAGLIPLGAVGIATGLVLLPTLDSIWMSGGAFLLIGVSGSLMTIPLNALVQFNAPESRLGRVLAGNNFIQNVAMLGFLMVTVASAIASVPSVTLLWALGVLAVVGALYTLVALPQSLIRLLVSTLVRRRYNLKVLGFEHLPASGEGTLLLGNHISWLDWAMLQMACPRHIYFVMERAIYERWYLRWFLDLYGVIPISSGASRSAMQKVRELLARGEVVCLFPEGAISYSGQLGEFKRGFERVVRVGEGESIPDARILPFYLRGLWGSRFSRSSERLQRSESRGMKRDVIVSFGKPIALDSKAEVVKQQVAELSVRAWNEYTDTLETLPAAFIRTAKAAPAEWALTDLNGPVLNHRRLLTACMLFSRRMRRIKEQNVGLLLPTAAGGAIANMAALMAGKTVVNLNYTAAEGALLSAIEQANVKTLVTSARFLKKLEQRGVKLERLLQQVVVIQLEDVKAGISKSESVMTLIQATLMPKSMLQWVYGGRAHLDDTAAILFSSGSEGAPKGVMLSHRNMMANLKQIAAVLNVQSDDCILATLPTFHAFGLTVTCMLPMIEGIPLVCHPDPTDAVNIGKAVARYRATIMCGTSTFLGLYMRNKRLHPLMFESLRVVVAGAEKLSPAIKSGFEARFKVPVLEGYGCTETTPVASVNLPDYLDTRWWNVQIGERLGTVGMALPGSMFRVVDPETLAPLPVGEDGLILLGGSQIMKGYLNNPDKTDDVVIEQDGLRWYKTGDKGHLDADGFLTIVDRYSRFAKVGGEMISLAAVETALCQALGHTERPLAAVAVPDDKKGERILLLVEEDAEGVAGQLRKADILPLYRPAKVLEVEQIPVLGSGKVDLAAVKRLALELIASNNA</sequence>
<dbReference type="InterPro" id="IPR020845">
    <property type="entry name" value="AMP-binding_CS"/>
</dbReference>
<dbReference type="Gene3D" id="3.30.300.30">
    <property type="match status" value="1"/>
</dbReference>
<dbReference type="InterPro" id="IPR050237">
    <property type="entry name" value="ATP-dep_AMP-bd_enzyme"/>
</dbReference>
<keyword evidence="2 4" id="KW-1133">Transmembrane helix</keyword>
<gene>
    <name evidence="6" type="ORF">H1S06_07385</name>
</gene>
<evidence type="ECO:0000256" key="3">
    <source>
        <dbReference type="ARBA" id="ARBA00023136"/>
    </source>
</evidence>
<dbReference type="InterPro" id="IPR000873">
    <property type="entry name" value="AMP-dep_synth/lig_dom"/>
</dbReference>
<feature type="transmembrane region" description="Helical" evidence="4">
    <location>
        <begin position="300"/>
        <end position="320"/>
    </location>
</feature>
<dbReference type="Pfam" id="PF07690">
    <property type="entry name" value="MFS_1"/>
    <property type="match status" value="1"/>
</dbReference>
<feature type="transmembrane region" description="Helical" evidence="4">
    <location>
        <begin position="396"/>
        <end position="423"/>
    </location>
</feature>
<evidence type="ECO:0000256" key="2">
    <source>
        <dbReference type="ARBA" id="ARBA00022989"/>
    </source>
</evidence>
<organism evidence="6 7">
    <name type="scientific">Marinobacterium marinum</name>
    <dbReference type="NCBI Taxonomy" id="2756129"/>
    <lineage>
        <taxon>Bacteria</taxon>
        <taxon>Pseudomonadati</taxon>
        <taxon>Pseudomonadota</taxon>
        <taxon>Gammaproteobacteria</taxon>
        <taxon>Oceanospirillales</taxon>
        <taxon>Oceanospirillaceae</taxon>
        <taxon>Marinobacterium</taxon>
    </lineage>
</organism>
<dbReference type="PROSITE" id="PS00455">
    <property type="entry name" value="AMP_BINDING"/>
    <property type="match status" value="1"/>
</dbReference>
<dbReference type="Pfam" id="PF01553">
    <property type="entry name" value="Acyltransferase"/>
    <property type="match status" value="1"/>
</dbReference>
<dbReference type="InterPro" id="IPR036259">
    <property type="entry name" value="MFS_trans_sf"/>
</dbReference>
<dbReference type="Proteomes" id="UP000538931">
    <property type="component" value="Unassembled WGS sequence"/>
</dbReference>
<dbReference type="InterPro" id="IPR002123">
    <property type="entry name" value="Plipid/glycerol_acylTrfase"/>
</dbReference>
<feature type="transmembrane region" description="Helical" evidence="4">
    <location>
        <begin position="45"/>
        <end position="66"/>
    </location>
</feature>
<feature type="transmembrane region" description="Helical" evidence="4">
    <location>
        <begin position="326"/>
        <end position="351"/>
    </location>
</feature>
<dbReference type="RefSeq" id="WP_181738759.1">
    <property type="nucleotide sequence ID" value="NZ_JACEMT010000043.1"/>
</dbReference>
<feature type="transmembrane region" description="Helical" evidence="4">
    <location>
        <begin position="101"/>
        <end position="120"/>
    </location>
</feature>
<dbReference type="SUPFAM" id="SSF56801">
    <property type="entry name" value="Acetyl-CoA synthetase-like"/>
    <property type="match status" value="1"/>
</dbReference>
<dbReference type="CDD" id="cd07989">
    <property type="entry name" value="LPLAT_AGPAT-like"/>
    <property type="match status" value="1"/>
</dbReference>
<dbReference type="GO" id="GO:0016746">
    <property type="term" value="F:acyltransferase activity"/>
    <property type="evidence" value="ECO:0007669"/>
    <property type="project" value="UniProtKB-KW"/>
</dbReference>
<dbReference type="AlphaFoldDB" id="A0A7W2ABM0"/>
<dbReference type="InterPro" id="IPR011701">
    <property type="entry name" value="MFS"/>
</dbReference>